<dbReference type="Proteomes" id="UP000830055">
    <property type="component" value="Chromosome"/>
</dbReference>
<dbReference type="PANTHER" id="PTHR38032:SF1">
    <property type="entry name" value="RNA-BINDING PROTEIN KHPB N-TERMINAL DOMAIN-CONTAINING PROTEIN"/>
    <property type="match status" value="1"/>
</dbReference>
<dbReference type="RefSeq" id="WP_284151941.1">
    <property type="nucleotide sequence ID" value="NZ_AP025516.1"/>
</dbReference>
<keyword evidence="3" id="KW-1185">Reference proteome</keyword>
<protein>
    <recommendedName>
        <fullName evidence="1">Flagellar Assembly Protein A N-terminal region domain-containing protein</fullName>
    </recommendedName>
</protein>
<dbReference type="Pfam" id="PF03961">
    <property type="entry name" value="FapA"/>
    <property type="match status" value="1"/>
</dbReference>
<reference evidence="2 3" key="1">
    <citation type="submission" date="2022-01" db="EMBL/GenBank/DDBJ databases">
        <title>Desulfofustis limnae sp. nov., a novel mesophilic sulfate-reducing bacterium isolated from marsh soil.</title>
        <authorList>
            <person name="Watanabe M."/>
            <person name="Takahashi A."/>
            <person name="Kojima H."/>
            <person name="Fukui M."/>
        </authorList>
    </citation>
    <scope>NUCLEOTIDE SEQUENCE [LARGE SCALE GENOMIC DNA]</scope>
    <source>
        <strain evidence="2 3">PPLL</strain>
    </source>
</reference>
<evidence type="ECO:0000313" key="3">
    <source>
        <dbReference type="Proteomes" id="UP000830055"/>
    </source>
</evidence>
<dbReference type="PANTHER" id="PTHR38032">
    <property type="entry name" value="POLYMERASE-RELATED"/>
    <property type="match status" value="1"/>
</dbReference>
<dbReference type="InterPro" id="IPR046866">
    <property type="entry name" value="FapA_N"/>
</dbReference>
<feature type="domain" description="Flagellar Assembly Protein A N-terminal region" evidence="1">
    <location>
        <begin position="98"/>
        <end position="270"/>
    </location>
</feature>
<accession>A0ABN6M6Y5</accession>
<organism evidence="2 3">
    <name type="scientific">Desulfofustis limnaeus</name>
    <dbReference type="NCBI Taxonomy" id="2740163"/>
    <lineage>
        <taxon>Bacteria</taxon>
        <taxon>Pseudomonadati</taxon>
        <taxon>Thermodesulfobacteriota</taxon>
        <taxon>Desulfobulbia</taxon>
        <taxon>Desulfobulbales</taxon>
        <taxon>Desulfocapsaceae</taxon>
        <taxon>Desulfofustis</taxon>
    </lineage>
</organism>
<dbReference type="InterPro" id="IPR005646">
    <property type="entry name" value="FapA"/>
</dbReference>
<proteinExistence type="predicted"/>
<evidence type="ECO:0000259" key="1">
    <source>
        <dbReference type="Pfam" id="PF20250"/>
    </source>
</evidence>
<dbReference type="InterPro" id="IPR046865">
    <property type="entry name" value="FapA_b_solenoid"/>
</dbReference>
<sequence>MAYKQYFRTGTVSIGEGEERRSFEVSQWVPAGALLVSLDAGDETGSGNKQEVALSPGSQVEYSADSRGLLAETSGYPKLTKKKEGSVQIVTVSLEPMVRISEDGWSAQLTLYPPCDGGPVPDQQQILDELTRAGVRWGIRERAIKAACEQVSEQKTPVVGQVIARGRMPVNGQNGRLRIEVSVGVQPGEEQSDGSMDFKERNVFIGVDAGQLLATRIPATAGLVGINVFGHEVPQVPGKELNVKSSADIVFDEQSGQIRAACGGVVTVVNDTTVKVTSKQVIPDDIDYHTGNVRSKGGVEVGGSVRPGFVLRAGGDILVNGIIESAQVIGGANMIVRGGMTGKQSLLEVEGDVFVHYIEEGRVVARGSVTVAQELYFADVRCLGSFTCGADARVIGSRLFAGGSLSLHQVDTDTSPHSTLAAAVDSERHERYVSLLKKKERCEEAVFKLQHRLGPGGASVDLEDRQEELADCSAELKEFNLIPVSPDNDAAGGLRYACGQKIDIAGVIQAGATIRIGNSEAILRHTCREGFFSLNGDTQKIFFYSSKNPLQNFEL</sequence>
<dbReference type="Pfam" id="PF20250">
    <property type="entry name" value="FapA_N"/>
    <property type="match status" value="1"/>
</dbReference>
<gene>
    <name evidence="2" type="ORF">DPPLL_29600</name>
</gene>
<dbReference type="EMBL" id="AP025516">
    <property type="protein sequence ID" value="BDD88595.1"/>
    <property type="molecule type" value="Genomic_DNA"/>
</dbReference>
<evidence type="ECO:0000313" key="2">
    <source>
        <dbReference type="EMBL" id="BDD88595.1"/>
    </source>
</evidence>
<name>A0ABN6M6Y5_9BACT</name>